<name>A0A6N2T0J4_9FIRM</name>
<dbReference type="RefSeq" id="WP_154539521.1">
    <property type="nucleotide sequence ID" value="NZ_CACRSW010000023.1"/>
</dbReference>
<organism evidence="1">
    <name type="scientific">Anaerococcus vaginalis</name>
    <dbReference type="NCBI Taxonomy" id="33037"/>
    <lineage>
        <taxon>Bacteria</taxon>
        <taxon>Bacillati</taxon>
        <taxon>Bacillota</taxon>
        <taxon>Tissierellia</taxon>
        <taxon>Tissierellales</taxon>
        <taxon>Peptoniphilaceae</taxon>
        <taxon>Anaerococcus</taxon>
    </lineage>
</organism>
<reference evidence="1" key="1">
    <citation type="submission" date="2019-11" db="EMBL/GenBank/DDBJ databases">
        <authorList>
            <person name="Feng L."/>
        </authorList>
    </citation>
    <scope>NUCLEOTIDE SEQUENCE</scope>
    <source>
        <strain evidence="1">AvaginalisLFYP127</strain>
    </source>
</reference>
<dbReference type="AlphaFoldDB" id="A0A6N2T0J4"/>
<gene>
    <name evidence="1" type="ORF">AVLFYP127_00410</name>
</gene>
<proteinExistence type="predicted"/>
<accession>A0A6N2T0J4</accession>
<evidence type="ECO:0000313" key="1">
    <source>
        <dbReference type="EMBL" id="VYS98712.1"/>
    </source>
</evidence>
<sequence>MSSKVEFSLTEHQATKLLLLLITYSKEGAVVSKEDAQLFKQTINSIKKTYPNIEKIEEILNT</sequence>
<protein>
    <submittedName>
        <fullName evidence="1">Uncharacterized protein</fullName>
    </submittedName>
</protein>
<dbReference type="EMBL" id="CACRSW010000023">
    <property type="protein sequence ID" value="VYS98712.1"/>
    <property type="molecule type" value="Genomic_DNA"/>
</dbReference>